<name>A0AAW2ADJ5_CULAL</name>
<accession>A0AAW2ADJ5</accession>
<dbReference type="EMBL" id="JAWDJR010000008">
    <property type="protein sequence ID" value="KAK9971098.1"/>
    <property type="molecule type" value="Genomic_DNA"/>
</dbReference>
<evidence type="ECO:0000313" key="2">
    <source>
        <dbReference type="Proteomes" id="UP001479290"/>
    </source>
</evidence>
<dbReference type="Proteomes" id="UP001479290">
    <property type="component" value="Unassembled WGS sequence"/>
</dbReference>
<dbReference type="AlphaFoldDB" id="A0AAW2ADJ5"/>
<keyword evidence="2" id="KW-1185">Reference proteome</keyword>
<protein>
    <submittedName>
        <fullName evidence="1">Uncharacterized protein</fullName>
    </submittedName>
</protein>
<comment type="caution">
    <text evidence="1">The sequence shown here is derived from an EMBL/GenBank/DDBJ whole genome shotgun (WGS) entry which is preliminary data.</text>
</comment>
<evidence type="ECO:0000313" key="1">
    <source>
        <dbReference type="EMBL" id="KAK9971098.1"/>
    </source>
</evidence>
<organism evidence="1 2">
    <name type="scientific">Culter alburnus</name>
    <name type="common">Topmouth culter</name>
    <dbReference type="NCBI Taxonomy" id="194366"/>
    <lineage>
        <taxon>Eukaryota</taxon>
        <taxon>Metazoa</taxon>
        <taxon>Chordata</taxon>
        <taxon>Craniata</taxon>
        <taxon>Vertebrata</taxon>
        <taxon>Euteleostomi</taxon>
        <taxon>Actinopterygii</taxon>
        <taxon>Neopterygii</taxon>
        <taxon>Teleostei</taxon>
        <taxon>Ostariophysi</taxon>
        <taxon>Cypriniformes</taxon>
        <taxon>Xenocyprididae</taxon>
        <taxon>Xenocypridinae</taxon>
        <taxon>Culter</taxon>
    </lineage>
</organism>
<feature type="non-terminal residue" evidence="1">
    <location>
        <position position="1"/>
    </location>
</feature>
<reference evidence="1 2" key="1">
    <citation type="submission" date="2024-05" db="EMBL/GenBank/DDBJ databases">
        <title>A high-quality chromosomal-level genome assembly of Topmouth culter (Culter alburnus).</title>
        <authorList>
            <person name="Zhao H."/>
        </authorList>
    </citation>
    <scope>NUCLEOTIDE SEQUENCE [LARGE SCALE GENOMIC DNA]</scope>
    <source>
        <strain evidence="1">CATC2023</strain>
        <tissue evidence="1">Muscle</tissue>
    </source>
</reference>
<proteinExistence type="predicted"/>
<sequence length="64" mass="7119">TEFKARHFGHLDYDHFAALAGGLTWSGTDSLFLHHSFIRFLCASWQSQARNLSVSIELKGQGPG</sequence>
<gene>
    <name evidence="1" type="ORF">ABG768_026993</name>
</gene>